<accession>A0A1G5FPJ0</accession>
<evidence type="ECO:0000259" key="1">
    <source>
        <dbReference type="Pfam" id="PF14289"/>
    </source>
</evidence>
<dbReference type="AlphaFoldDB" id="A0A1G5FPJ0"/>
<dbReference type="PROSITE" id="PS51257">
    <property type="entry name" value="PROKAR_LIPOPROTEIN"/>
    <property type="match status" value="1"/>
</dbReference>
<organism evidence="2 3">
    <name type="scientific">Flavobacterium caeni</name>
    <dbReference type="NCBI Taxonomy" id="490189"/>
    <lineage>
        <taxon>Bacteria</taxon>
        <taxon>Pseudomonadati</taxon>
        <taxon>Bacteroidota</taxon>
        <taxon>Flavobacteriia</taxon>
        <taxon>Flavobacteriales</taxon>
        <taxon>Flavobacteriaceae</taxon>
        <taxon>Flavobacterium</taxon>
    </lineage>
</organism>
<protein>
    <recommendedName>
        <fullName evidence="1">DUF4369 domain-containing protein</fullName>
    </recommendedName>
</protein>
<dbReference type="Pfam" id="PF14289">
    <property type="entry name" value="DUF4369"/>
    <property type="match status" value="1"/>
</dbReference>
<feature type="domain" description="DUF4369" evidence="1">
    <location>
        <begin position="27"/>
        <end position="125"/>
    </location>
</feature>
<name>A0A1G5FPJ0_9FLAO</name>
<dbReference type="Proteomes" id="UP000199354">
    <property type="component" value="Unassembled WGS sequence"/>
</dbReference>
<proteinExistence type="predicted"/>
<dbReference type="STRING" id="490189.SAMN02927903_01359"/>
<dbReference type="OrthoDB" id="1143206at2"/>
<gene>
    <name evidence="2" type="ORF">SAMN02927903_01359</name>
</gene>
<evidence type="ECO:0000313" key="2">
    <source>
        <dbReference type="EMBL" id="SCY41074.1"/>
    </source>
</evidence>
<keyword evidence="3" id="KW-1185">Reference proteome</keyword>
<evidence type="ECO:0000313" key="3">
    <source>
        <dbReference type="Proteomes" id="UP000199354"/>
    </source>
</evidence>
<dbReference type="InterPro" id="IPR025380">
    <property type="entry name" value="DUF4369"/>
</dbReference>
<dbReference type="RefSeq" id="WP_091141537.1">
    <property type="nucleotide sequence ID" value="NZ_FMVF01000005.1"/>
</dbReference>
<sequence length="241" mass="27743">MKFSLLSLMAVLLLVGCQKKESDKNLHITGHVKGLMKGTLYIQKIVDTSLVAIDTIKIDGNSEFSSDFDIDSPQMFYLFLDRGVTNSLDNNLPFFVEPGNIRIETELDRFLSGAKITGSKNNEKFEEFKKVKSRFTDQNLELMEQKLNAYRFNNNAKLIDSLERMQDANLKRLYLYTTNFAINNKDLEVAPYLALAEIPNIHLKYLDTIQKSMTPKVAKSFYGKKLIEFYKERQSAEQKQP</sequence>
<dbReference type="EMBL" id="FMVF01000005">
    <property type="protein sequence ID" value="SCY41074.1"/>
    <property type="molecule type" value="Genomic_DNA"/>
</dbReference>
<reference evidence="2 3" key="1">
    <citation type="submission" date="2016-10" db="EMBL/GenBank/DDBJ databases">
        <authorList>
            <person name="de Groot N.N."/>
        </authorList>
    </citation>
    <scope>NUCLEOTIDE SEQUENCE [LARGE SCALE GENOMIC DNA]</scope>
    <source>
        <strain evidence="2 3">CGMCC 1.7031</strain>
    </source>
</reference>